<dbReference type="Proteomes" id="UP000075884">
    <property type="component" value="Unassembled WGS sequence"/>
</dbReference>
<dbReference type="Gene3D" id="1.25.40.420">
    <property type="match status" value="1"/>
</dbReference>
<feature type="region of interest" description="Disordered" evidence="1">
    <location>
        <begin position="1"/>
        <end position="31"/>
    </location>
</feature>
<evidence type="ECO:0000313" key="4">
    <source>
        <dbReference type="Proteomes" id="UP000075884"/>
    </source>
</evidence>
<dbReference type="GO" id="GO:0022008">
    <property type="term" value="P:neurogenesis"/>
    <property type="evidence" value="ECO:0007669"/>
    <property type="project" value="TreeGrafter"/>
</dbReference>
<dbReference type="GO" id="GO:0005829">
    <property type="term" value="C:cytosol"/>
    <property type="evidence" value="ECO:0007669"/>
    <property type="project" value="TreeGrafter"/>
</dbReference>
<sequence>MVQPFNTNDANGGGRPMAGPPLPTAPPMDAPAGNDSQYVDFLVLGNKENYLVRAERKPILDSNTGLAQMLSGGGGGGGGGGDSKCVVRDVNRDNFECFVRYLETKFIKFASPSHTLEMLELATRFQCRQLEIHCVKELDLNLDVSHVLEVYRALWFYNSVAPPKVPPKEPKRRSRCPRAHKSSSQGSGGPLTPEEYFAALLTNCLQLIDMHAEQVFTQEAMLALRFPELEMIVRRDALQLSSETVLLDLLARWSLEDCKRKHIDPTAENRRRALGALCYTPRYLTMARREFDAARERIELLDPAESQLVGDALGGLSRAANANLTPEQQKLVARFRAPRPDCPLLPVPLSARSHPRNYPKRMRKAAAEAERELRDGPKKSCCNRFLLNCCSVFACIFD</sequence>
<dbReference type="PANTHER" id="PTHR45774:SF4">
    <property type="entry name" value="AXUNDEAD, ISOFORM F"/>
    <property type="match status" value="1"/>
</dbReference>
<name>A0A182N940_9DIPT</name>
<dbReference type="Gene3D" id="3.30.710.10">
    <property type="entry name" value="Potassium Channel Kv1.1, Chain A"/>
    <property type="match status" value="1"/>
</dbReference>
<feature type="region of interest" description="Disordered" evidence="1">
    <location>
        <begin position="165"/>
        <end position="190"/>
    </location>
</feature>
<reference evidence="4" key="1">
    <citation type="submission" date="2013-03" db="EMBL/GenBank/DDBJ databases">
        <title>The Genome Sequence of Anopheles dirus WRAIR2.</title>
        <authorList>
            <consortium name="The Broad Institute Genomics Platform"/>
            <person name="Neafsey D.E."/>
            <person name="Walton C."/>
            <person name="Walker B."/>
            <person name="Young S.K."/>
            <person name="Zeng Q."/>
            <person name="Gargeya S."/>
            <person name="Fitzgerald M."/>
            <person name="Haas B."/>
            <person name="Abouelleil A."/>
            <person name="Allen A.W."/>
            <person name="Alvarado L."/>
            <person name="Arachchi H.M."/>
            <person name="Berlin A.M."/>
            <person name="Chapman S.B."/>
            <person name="Gainer-Dewar J."/>
            <person name="Goldberg J."/>
            <person name="Griggs A."/>
            <person name="Gujja S."/>
            <person name="Hansen M."/>
            <person name="Howarth C."/>
            <person name="Imamovic A."/>
            <person name="Ireland A."/>
            <person name="Larimer J."/>
            <person name="McCowan C."/>
            <person name="Murphy C."/>
            <person name="Pearson M."/>
            <person name="Poon T.W."/>
            <person name="Priest M."/>
            <person name="Roberts A."/>
            <person name="Saif S."/>
            <person name="Shea T."/>
            <person name="Sisk P."/>
            <person name="Sykes S."/>
            <person name="Wortman J."/>
            <person name="Nusbaum C."/>
            <person name="Birren B."/>
        </authorList>
    </citation>
    <scope>NUCLEOTIDE SEQUENCE [LARGE SCALE GENOMIC DNA]</scope>
    <source>
        <strain evidence="4">WRAIR2</strain>
    </source>
</reference>
<dbReference type="InterPro" id="IPR011333">
    <property type="entry name" value="SKP1/BTB/POZ_sf"/>
</dbReference>
<dbReference type="Pfam" id="PF07707">
    <property type="entry name" value="BACK"/>
    <property type="match status" value="1"/>
</dbReference>
<keyword evidence="4" id="KW-1185">Reference proteome</keyword>
<reference evidence="3" key="2">
    <citation type="submission" date="2020-05" db="UniProtKB">
        <authorList>
            <consortium name="EnsemblMetazoa"/>
        </authorList>
    </citation>
    <scope>IDENTIFICATION</scope>
    <source>
        <strain evidence="3">WRAIR2</strain>
    </source>
</reference>
<organism evidence="3 4">
    <name type="scientific">Anopheles dirus</name>
    <dbReference type="NCBI Taxonomy" id="7168"/>
    <lineage>
        <taxon>Eukaryota</taxon>
        <taxon>Metazoa</taxon>
        <taxon>Ecdysozoa</taxon>
        <taxon>Arthropoda</taxon>
        <taxon>Hexapoda</taxon>
        <taxon>Insecta</taxon>
        <taxon>Pterygota</taxon>
        <taxon>Neoptera</taxon>
        <taxon>Endopterygota</taxon>
        <taxon>Diptera</taxon>
        <taxon>Nematocera</taxon>
        <taxon>Culicoidea</taxon>
        <taxon>Culicidae</taxon>
        <taxon>Anophelinae</taxon>
        <taxon>Anopheles</taxon>
    </lineage>
</organism>
<accession>A0A182N940</accession>
<feature type="compositionally biased region" description="Polar residues" evidence="1">
    <location>
        <begin position="1"/>
        <end position="10"/>
    </location>
</feature>
<feature type="domain" description="BACK" evidence="2">
    <location>
        <begin position="199"/>
        <end position="261"/>
    </location>
</feature>
<evidence type="ECO:0000256" key="1">
    <source>
        <dbReference type="SAM" id="MobiDB-lite"/>
    </source>
</evidence>
<dbReference type="EnsemblMetazoa" id="ADIR004164-RA">
    <property type="protein sequence ID" value="ADIR004164-PA"/>
    <property type="gene ID" value="ADIR004164"/>
</dbReference>
<dbReference type="VEuPathDB" id="VectorBase:ADIR004164"/>
<protein>
    <submittedName>
        <fullName evidence="3">BACK domain-containing protein</fullName>
    </submittedName>
</protein>
<feature type="compositionally biased region" description="Pro residues" evidence="1">
    <location>
        <begin position="18"/>
        <end position="29"/>
    </location>
</feature>
<evidence type="ECO:0000259" key="2">
    <source>
        <dbReference type="Pfam" id="PF07707"/>
    </source>
</evidence>
<dbReference type="STRING" id="7168.A0A182N940"/>
<evidence type="ECO:0000313" key="3">
    <source>
        <dbReference type="EnsemblMetazoa" id="ADIR004164-PA"/>
    </source>
</evidence>
<feature type="compositionally biased region" description="Basic residues" evidence="1">
    <location>
        <begin position="170"/>
        <end position="181"/>
    </location>
</feature>
<proteinExistence type="predicted"/>
<dbReference type="InterPro" id="IPR011705">
    <property type="entry name" value="BACK"/>
</dbReference>
<dbReference type="PANTHER" id="PTHR45774">
    <property type="entry name" value="BTB/POZ DOMAIN-CONTAINING"/>
    <property type="match status" value="1"/>
</dbReference>
<dbReference type="AlphaFoldDB" id="A0A182N940"/>